<dbReference type="CDD" id="cd04186">
    <property type="entry name" value="GT_2_like_c"/>
    <property type="match status" value="1"/>
</dbReference>
<protein>
    <recommendedName>
        <fullName evidence="5">Glycosyltransferase 2-like domain-containing protein</fullName>
    </recommendedName>
</protein>
<keyword evidence="7" id="KW-1185">Reference proteome</keyword>
<proteinExistence type="inferred from homology"/>
<feature type="domain" description="Glycosyltransferase 2-like" evidence="5">
    <location>
        <begin position="8"/>
        <end position="174"/>
    </location>
</feature>
<dbReference type="Gene3D" id="3.90.550.10">
    <property type="entry name" value="Spore Coat Polysaccharide Biosynthesis Protein SpsA, Chain A"/>
    <property type="match status" value="1"/>
</dbReference>
<evidence type="ECO:0000256" key="1">
    <source>
        <dbReference type="ARBA" id="ARBA00004776"/>
    </source>
</evidence>
<evidence type="ECO:0000313" key="7">
    <source>
        <dbReference type="Proteomes" id="UP000005384"/>
    </source>
</evidence>
<dbReference type="PATRIC" id="fig|742737.3.peg.2379"/>
<evidence type="ECO:0000256" key="3">
    <source>
        <dbReference type="ARBA" id="ARBA00022676"/>
    </source>
</evidence>
<gene>
    <name evidence="6" type="ORF">HMPREF9473_02356</name>
</gene>
<dbReference type="Proteomes" id="UP000005384">
    <property type="component" value="Unassembled WGS sequence"/>
</dbReference>
<evidence type="ECO:0000256" key="2">
    <source>
        <dbReference type="ARBA" id="ARBA00006739"/>
    </source>
</evidence>
<keyword evidence="4" id="KW-0808">Transferase</keyword>
<accession>G5IFS8</accession>
<evidence type="ECO:0000313" key="6">
    <source>
        <dbReference type="EMBL" id="EHI59676.1"/>
    </source>
</evidence>
<dbReference type="AlphaFoldDB" id="G5IFS8"/>
<dbReference type="Pfam" id="PF00535">
    <property type="entry name" value="Glycos_transf_2"/>
    <property type="match status" value="1"/>
</dbReference>
<sequence>MEEEKVYIIIVNYNSAEYTNQCLQSLEQNTYKNYDVIVVDNASTDNSYHILKEQFSNHKNITVLHSNINLGFAGGNNYGIRFALDQGGTIFLLLNNDTEVEPNFLSILMQEYNQKSILTPRINYYDDPQTAWYAAGYLDRKRCIARNGNPSVKCTVSFASGCCMLFSKQIINTIGFMDETFFMYYEDADYSLKAIEAGIDIIYIPTSVIYHKVGKSSGGKESKLSIYYNNRNRFYLIKEYEFGFYCRLYTAITRTCRYITARLRKSNDSVIYEAYKDFRHGIKGPKVF</sequence>
<dbReference type="SUPFAM" id="SSF53448">
    <property type="entry name" value="Nucleotide-diphospho-sugar transferases"/>
    <property type="match status" value="1"/>
</dbReference>
<keyword evidence="3" id="KW-0328">Glycosyltransferase</keyword>
<dbReference type="GO" id="GO:0016757">
    <property type="term" value="F:glycosyltransferase activity"/>
    <property type="evidence" value="ECO:0007669"/>
    <property type="project" value="UniProtKB-KW"/>
</dbReference>
<dbReference type="PANTHER" id="PTHR43179">
    <property type="entry name" value="RHAMNOSYLTRANSFERASE WBBL"/>
    <property type="match status" value="1"/>
</dbReference>
<organism evidence="6 7">
    <name type="scientific">Hungatella hathewayi WAL-18680</name>
    <dbReference type="NCBI Taxonomy" id="742737"/>
    <lineage>
        <taxon>Bacteria</taxon>
        <taxon>Bacillati</taxon>
        <taxon>Bacillota</taxon>
        <taxon>Clostridia</taxon>
        <taxon>Lachnospirales</taxon>
        <taxon>Lachnospiraceae</taxon>
        <taxon>Hungatella</taxon>
    </lineage>
</organism>
<dbReference type="InterPro" id="IPR029044">
    <property type="entry name" value="Nucleotide-diphossugar_trans"/>
</dbReference>
<dbReference type="EMBL" id="ADLN01000049">
    <property type="protein sequence ID" value="EHI59676.1"/>
    <property type="molecule type" value="Genomic_DNA"/>
</dbReference>
<evidence type="ECO:0000256" key="4">
    <source>
        <dbReference type="ARBA" id="ARBA00022679"/>
    </source>
</evidence>
<comment type="pathway">
    <text evidence="1">Cell wall biogenesis; cell wall polysaccharide biosynthesis.</text>
</comment>
<evidence type="ECO:0000259" key="5">
    <source>
        <dbReference type="Pfam" id="PF00535"/>
    </source>
</evidence>
<dbReference type="RefSeq" id="WP_006780336.1">
    <property type="nucleotide sequence ID" value="NZ_CP040506.1"/>
</dbReference>
<dbReference type="PANTHER" id="PTHR43179:SF12">
    <property type="entry name" value="GALACTOFURANOSYLTRANSFERASE GLFT2"/>
    <property type="match status" value="1"/>
</dbReference>
<dbReference type="OrthoDB" id="9813495at2"/>
<dbReference type="InterPro" id="IPR001173">
    <property type="entry name" value="Glyco_trans_2-like"/>
</dbReference>
<reference evidence="6 7" key="1">
    <citation type="submission" date="2011-08" db="EMBL/GenBank/DDBJ databases">
        <title>The Genome Sequence of Clostridium hathewayi WAL-18680.</title>
        <authorList>
            <consortium name="The Broad Institute Genome Sequencing Platform"/>
            <person name="Earl A."/>
            <person name="Ward D."/>
            <person name="Feldgarden M."/>
            <person name="Gevers D."/>
            <person name="Finegold S.M."/>
            <person name="Summanen P.H."/>
            <person name="Molitoris D.R."/>
            <person name="Song M."/>
            <person name="Daigneault M."/>
            <person name="Allen-Vercoe E."/>
            <person name="Young S.K."/>
            <person name="Zeng Q."/>
            <person name="Gargeya S."/>
            <person name="Fitzgerald M."/>
            <person name="Haas B."/>
            <person name="Abouelleil A."/>
            <person name="Alvarado L."/>
            <person name="Arachchi H.M."/>
            <person name="Berlin A."/>
            <person name="Brown A."/>
            <person name="Chapman S.B."/>
            <person name="Chen Z."/>
            <person name="Dunbar C."/>
            <person name="Freedman E."/>
            <person name="Gearin G."/>
            <person name="Gellesch M."/>
            <person name="Goldberg J."/>
            <person name="Griggs A."/>
            <person name="Gujja S."/>
            <person name="Heiman D."/>
            <person name="Howarth C."/>
            <person name="Larson L."/>
            <person name="Lui A."/>
            <person name="MacDonald P.J.P."/>
            <person name="Montmayeur A."/>
            <person name="Murphy C."/>
            <person name="Neiman D."/>
            <person name="Pearson M."/>
            <person name="Priest M."/>
            <person name="Roberts A."/>
            <person name="Saif S."/>
            <person name="Shea T."/>
            <person name="Shenoy N."/>
            <person name="Sisk P."/>
            <person name="Stolte C."/>
            <person name="Sykes S."/>
            <person name="Wortman J."/>
            <person name="Nusbaum C."/>
            <person name="Birren B."/>
        </authorList>
    </citation>
    <scope>NUCLEOTIDE SEQUENCE [LARGE SCALE GENOMIC DNA]</scope>
    <source>
        <strain evidence="6 7">WAL-18680</strain>
    </source>
</reference>
<comment type="similarity">
    <text evidence="2">Belongs to the glycosyltransferase 2 family.</text>
</comment>
<name>G5IFS8_9FIRM</name>
<dbReference type="HOGENOM" id="CLU_023845_4_1_9"/>
<comment type="caution">
    <text evidence="6">The sequence shown here is derived from an EMBL/GenBank/DDBJ whole genome shotgun (WGS) entry which is preliminary data.</text>
</comment>